<dbReference type="AlphaFoldDB" id="A0A9W8K585"/>
<name>A0A9W8K585_9AGAR</name>
<dbReference type="Proteomes" id="UP001148786">
    <property type="component" value="Unassembled WGS sequence"/>
</dbReference>
<organism evidence="1 2">
    <name type="scientific">Agrocybe chaxingu</name>
    <dbReference type="NCBI Taxonomy" id="84603"/>
    <lineage>
        <taxon>Eukaryota</taxon>
        <taxon>Fungi</taxon>
        <taxon>Dikarya</taxon>
        <taxon>Basidiomycota</taxon>
        <taxon>Agaricomycotina</taxon>
        <taxon>Agaricomycetes</taxon>
        <taxon>Agaricomycetidae</taxon>
        <taxon>Agaricales</taxon>
        <taxon>Agaricineae</taxon>
        <taxon>Strophariaceae</taxon>
        <taxon>Agrocybe</taxon>
    </lineage>
</organism>
<evidence type="ECO:0000313" key="2">
    <source>
        <dbReference type="Proteomes" id="UP001148786"/>
    </source>
</evidence>
<comment type="caution">
    <text evidence="1">The sequence shown here is derived from an EMBL/GenBank/DDBJ whole genome shotgun (WGS) entry which is preliminary data.</text>
</comment>
<keyword evidence="2" id="KW-1185">Reference proteome</keyword>
<dbReference type="EMBL" id="JANKHO010000229">
    <property type="protein sequence ID" value="KAJ3512902.1"/>
    <property type="molecule type" value="Genomic_DNA"/>
</dbReference>
<accession>A0A9W8K585</accession>
<sequence length="340" mass="38146">MFVITEDLKAARLPILSGTRSRGIITLDASTDEDGWLGWDSEENERLGFAFKGFLGGDVKEMPQSSYPGLYHDSPIRTRNRLAQINSFANANAKEDKGRKYYSVDITTRAGGTLVHVAILSVVEGDEEVEEMPEVFRQLSGEIAEAYKGLQGITPTNIEVFRTSVESAYWDHPEGLLFILDTFSSCNFAAITWLKSGPAEDIYWTNPHVQSFIAMLSNIQVLEADIETVDAMTTACNSSPELQDRVPFPILAKLQLRHYMGRKEGTAIEEVSKQFSELRRMGYPVTIIGPEDRESADDKDVETLYKKCTLTGMRCETITAVKMELGCLRARHSCNREQRH</sequence>
<protein>
    <submittedName>
        <fullName evidence="1">Uncharacterized protein</fullName>
    </submittedName>
</protein>
<evidence type="ECO:0000313" key="1">
    <source>
        <dbReference type="EMBL" id="KAJ3512902.1"/>
    </source>
</evidence>
<reference evidence="1" key="1">
    <citation type="submission" date="2022-07" db="EMBL/GenBank/DDBJ databases">
        <title>Genome Sequence of Agrocybe chaxingu.</title>
        <authorList>
            <person name="Buettner E."/>
        </authorList>
    </citation>
    <scope>NUCLEOTIDE SEQUENCE</scope>
    <source>
        <strain evidence="1">MP-N11</strain>
    </source>
</reference>
<gene>
    <name evidence="1" type="ORF">NLJ89_g3251</name>
</gene>
<proteinExistence type="predicted"/>